<dbReference type="GO" id="GO:1904680">
    <property type="term" value="F:peptide transmembrane transporter activity"/>
    <property type="evidence" value="ECO:0007669"/>
    <property type="project" value="TreeGrafter"/>
</dbReference>
<dbReference type="GO" id="GO:0030288">
    <property type="term" value="C:outer membrane-bounded periplasmic space"/>
    <property type="evidence" value="ECO:0007669"/>
    <property type="project" value="TreeGrafter"/>
</dbReference>
<dbReference type="RefSeq" id="WP_182547962.1">
    <property type="nucleotide sequence ID" value="NZ_JACGXN010000001.1"/>
</dbReference>
<dbReference type="Proteomes" id="UP000549052">
    <property type="component" value="Unassembled WGS sequence"/>
</dbReference>
<dbReference type="PANTHER" id="PTHR30290">
    <property type="entry name" value="PERIPLASMIC BINDING COMPONENT OF ABC TRANSPORTER"/>
    <property type="match status" value="1"/>
</dbReference>
<dbReference type="InterPro" id="IPR000914">
    <property type="entry name" value="SBP_5_dom"/>
</dbReference>
<reference evidence="6 7" key="1">
    <citation type="submission" date="2020-07" db="EMBL/GenBank/DDBJ databases">
        <title>Genomic Encyclopedia of Type Strains, Phase IV (KMG-V): Genome sequencing to study the core and pangenomes of soil and plant-associated prokaryotes.</title>
        <authorList>
            <person name="Whitman W."/>
        </authorList>
    </citation>
    <scope>NUCLEOTIDE SEQUENCE [LARGE SCALE GENOMIC DNA]</scope>
    <source>
        <strain evidence="6 7">AN3</strain>
    </source>
</reference>
<evidence type="ECO:0000256" key="1">
    <source>
        <dbReference type="ARBA" id="ARBA00004418"/>
    </source>
</evidence>
<dbReference type="GO" id="GO:0043190">
    <property type="term" value="C:ATP-binding cassette (ABC) transporter complex"/>
    <property type="evidence" value="ECO:0007669"/>
    <property type="project" value="InterPro"/>
</dbReference>
<dbReference type="Gene3D" id="3.10.105.10">
    <property type="entry name" value="Dipeptide-binding Protein, Domain 3"/>
    <property type="match status" value="1"/>
</dbReference>
<dbReference type="GO" id="GO:0015833">
    <property type="term" value="P:peptide transport"/>
    <property type="evidence" value="ECO:0007669"/>
    <property type="project" value="TreeGrafter"/>
</dbReference>
<dbReference type="EMBL" id="JACGXN010000001">
    <property type="protein sequence ID" value="MBA8877271.1"/>
    <property type="molecule type" value="Genomic_DNA"/>
</dbReference>
<gene>
    <name evidence="6" type="ORF">FHW16_000953</name>
</gene>
<feature type="domain" description="Solute-binding protein family 5" evidence="5">
    <location>
        <begin position="115"/>
        <end position="528"/>
    </location>
</feature>
<name>A0A839EBJ2_9HYPH</name>
<dbReference type="PIRSF" id="PIRSF002741">
    <property type="entry name" value="MppA"/>
    <property type="match status" value="1"/>
</dbReference>
<organism evidence="6 7">
    <name type="scientific">Phyllobacterium myrsinacearum</name>
    <dbReference type="NCBI Taxonomy" id="28101"/>
    <lineage>
        <taxon>Bacteria</taxon>
        <taxon>Pseudomonadati</taxon>
        <taxon>Pseudomonadota</taxon>
        <taxon>Alphaproteobacteria</taxon>
        <taxon>Hyphomicrobiales</taxon>
        <taxon>Phyllobacteriaceae</taxon>
        <taxon>Phyllobacterium</taxon>
    </lineage>
</organism>
<evidence type="ECO:0000256" key="3">
    <source>
        <dbReference type="ARBA" id="ARBA00022729"/>
    </source>
</evidence>
<comment type="subcellular location">
    <subcellularLocation>
        <location evidence="1">Periplasm</location>
    </subcellularLocation>
</comment>
<dbReference type="Pfam" id="PF00496">
    <property type="entry name" value="SBP_bac_5"/>
    <property type="match status" value="1"/>
</dbReference>
<dbReference type="SUPFAM" id="SSF53850">
    <property type="entry name" value="Periplasmic binding protein-like II"/>
    <property type="match status" value="1"/>
</dbReference>
<proteinExistence type="inferred from homology"/>
<evidence type="ECO:0000256" key="2">
    <source>
        <dbReference type="ARBA" id="ARBA00005695"/>
    </source>
</evidence>
<evidence type="ECO:0000256" key="4">
    <source>
        <dbReference type="SAM" id="SignalP"/>
    </source>
</evidence>
<accession>A0A839EBJ2</accession>
<comment type="similarity">
    <text evidence="2">Belongs to the bacterial solute-binding protein 5 family.</text>
</comment>
<dbReference type="Gene3D" id="3.40.190.10">
    <property type="entry name" value="Periplasmic binding protein-like II"/>
    <property type="match status" value="1"/>
</dbReference>
<dbReference type="InterPro" id="IPR039424">
    <property type="entry name" value="SBP_5"/>
</dbReference>
<evidence type="ECO:0000259" key="5">
    <source>
        <dbReference type="Pfam" id="PF00496"/>
    </source>
</evidence>
<dbReference type="AlphaFoldDB" id="A0A839EBJ2"/>
<feature type="chain" id="PRO_5032811953" evidence="4">
    <location>
        <begin position="28"/>
        <end position="628"/>
    </location>
</feature>
<evidence type="ECO:0000313" key="7">
    <source>
        <dbReference type="Proteomes" id="UP000549052"/>
    </source>
</evidence>
<dbReference type="InterPro" id="IPR030678">
    <property type="entry name" value="Peptide/Ni-bd"/>
</dbReference>
<dbReference type="PANTHER" id="PTHR30290:SF64">
    <property type="entry name" value="ABC TRANSPORTER PERIPLASMIC BINDING PROTEIN"/>
    <property type="match status" value="1"/>
</dbReference>
<protein>
    <submittedName>
        <fullName evidence="6">Microcin C transport system substrate-binding protein</fullName>
    </submittedName>
</protein>
<feature type="signal peptide" evidence="4">
    <location>
        <begin position="1"/>
        <end position="27"/>
    </location>
</feature>
<dbReference type="CDD" id="cd08497">
    <property type="entry name" value="MbnE-like"/>
    <property type="match status" value="1"/>
</dbReference>
<keyword evidence="7" id="KW-1185">Reference proteome</keyword>
<sequence length="628" mass="70334">MHFRPLVASLALLASLAGAFPPLNAKAAEPEWRHAVSALGTPKYEPDFKHFDFVNPDAPKGGTLNQIAQGSFDSLNPFVVQGTSAAGLPGGTILGGYLYDTLLSRAIDEPATNYGLLAEAIAYPDDFSWVKFRLNPAAKWHDGQPITVDDVIWSFDILKAQSPIYNKYYHDVTKAEKTGDREVTFTFASGGNRELPGIVGEFPILPKHWWEGTDQSGKKRDITKPSTEIPLGSAAYKIESVDFGKTIVWSRVSDYWGKDLPSNVGRNNFGSIRYEYFRDANAIWEAFKKGGFQDYRGEPSIGRWMRNYDFPAFTRGDVIKAVYPQRSSGRMQGFLLNTRRDKFKDIKVREALNLAFDFESMSKNVFFGQYKRIDSYFSGTELASSGLPTGKELEILQAVKGEVPEGVFNQEFKNPVSDTPQAQRDNLRKAVSLLRDAGYDQKNGKLVNTTTGQPLTIEFLADDPGDERTIGPFMTNLRKLGIDAQIRAVDAAQYAARVNDYDYDVMAIAGIGQTLSPGNEQRDFWGSSTADTPGGRNYMGIKNPAIDKLIDRVIFARDRDELVAATHALDRVLLWNYYVVPQWYDDRIKIAYWNKFGMPDKQPDYAGVDPLSWWIDTAKEQALKARAQ</sequence>
<keyword evidence="3 4" id="KW-0732">Signal</keyword>
<evidence type="ECO:0000313" key="6">
    <source>
        <dbReference type="EMBL" id="MBA8877271.1"/>
    </source>
</evidence>
<dbReference type="GO" id="GO:0042884">
    <property type="term" value="P:microcin transport"/>
    <property type="evidence" value="ECO:0007669"/>
    <property type="project" value="TreeGrafter"/>
</dbReference>
<comment type="caution">
    <text evidence="6">The sequence shown here is derived from an EMBL/GenBank/DDBJ whole genome shotgun (WGS) entry which is preliminary data.</text>
</comment>